<name>A0A4R1K279_9GAMM</name>
<dbReference type="AlphaFoldDB" id="A0A4R1K279"/>
<dbReference type="InterPro" id="IPR036374">
    <property type="entry name" value="OxRdtase_Mopterin-bd_sf"/>
</dbReference>
<dbReference type="SUPFAM" id="SSF56524">
    <property type="entry name" value="Oxidoreductase molybdopterin-binding domain"/>
    <property type="match status" value="1"/>
</dbReference>
<proteinExistence type="predicted"/>
<dbReference type="OrthoDB" id="9798763at2"/>
<comment type="caution">
    <text evidence="1">The sequence shown here is derived from an EMBL/GenBank/DDBJ whole genome shotgun (WGS) entry which is preliminary data.</text>
</comment>
<organism evidence="1 2">
    <name type="scientific">Celerinatantimonas diazotrophica</name>
    <dbReference type="NCBI Taxonomy" id="412034"/>
    <lineage>
        <taxon>Bacteria</taxon>
        <taxon>Pseudomonadati</taxon>
        <taxon>Pseudomonadota</taxon>
        <taxon>Gammaproteobacteria</taxon>
        <taxon>Celerinatantimonadaceae</taxon>
        <taxon>Celerinatantimonas</taxon>
    </lineage>
</organism>
<dbReference type="Gene3D" id="3.90.420.10">
    <property type="entry name" value="Oxidoreductase, molybdopterin-binding domain"/>
    <property type="match status" value="1"/>
</dbReference>
<reference evidence="1 2" key="1">
    <citation type="submission" date="2019-03" db="EMBL/GenBank/DDBJ databases">
        <title>Genomic Encyclopedia of Type Strains, Phase IV (KMG-IV): sequencing the most valuable type-strain genomes for metagenomic binning, comparative biology and taxonomic classification.</title>
        <authorList>
            <person name="Goeker M."/>
        </authorList>
    </citation>
    <scope>NUCLEOTIDE SEQUENCE [LARGE SCALE GENOMIC DNA]</scope>
    <source>
        <strain evidence="1 2">DSM 18577</strain>
    </source>
</reference>
<sequence length="168" mass="19466">MANLMSRCAQVMVFLALCAWGKMVYASEPIILTISGHIRPTLSVRKVNFTLNDLQKFPQYIYKTTNRWVDKPHQYKGPLLADILKSVHAESPRLTLVALNDYRVNMDMSKVIKYKPILAWSDDGKTMTVRDRGPLWLMFPLDSYPKALKNTGMNTYMIWQLRKIIVNQ</sequence>
<evidence type="ECO:0000313" key="2">
    <source>
        <dbReference type="Proteomes" id="UP000295565"/>
    </source>
</evidence>
<evidence type="ECO:0008006" key="3">
    <source>
        <dbReference type="Google" id="ProtNLM"/>
    </source>
</evidence>
<dbReference type="EMBL" id="SMGD01000012">
    <property type="protein sequence ID" value="TCK57927.1"/>
    <property type="molecule type" value="Genomic_DNA"/>
</dbReference>
<evidence type="ECO:0000313" key="1">
    <source>
        <dbReference type="EMBL" id="TCK57927.1"/>
    </source>
</evidence>
<dbReference type="RefSeq" id="WP_131912456.1">
    <property type="nucleotide sequence ID" value="NZ_OU594967.1"/>
</dbReference>
<dbReference type="Proteomes" id="UP000295565">
    <property type="component" value="Unassembled WGS sequence"/>
</dbReference>
<gene>
    <name evidence="1" type="ORF">EV690_1629</name>
</gene>
<accession>A0A4R1K279</accession>
<keyword evidence="2" id="KW-1185">Reference proteome</keyword>
<protein>
    <recommendedName>
        <fullName evidence="3">Oxidoreductase molybdopterin-binding domain-containing protein</fullName>
    </recommendedName>
</protein>